<reference evidence="1" key="1">
    <citation type="submission" date="2017-04" db="EMBL/GenBank/DDBJ databases">
        <title>Genome deletions in a multicellular cyanobacterial endosymbiont for morphological adaptation in marine diatoms.</title>
        <authorList>
            <person name="Wang Y."/>
            <person name="Gao H."/>
            <person name="Li R."/>
            <person name="Xu X."/>
        </authorList>
    </citation>
    <scope>NUCLEOTIDE SEQUENCE</scope>
    <source>
        <strain evidence="1">FACHB 800</strain>
    </source>
</reference>
<evidence type="ECO:0000313" key="2">
    <source>
        <dbReference type="Proteomes" id="UP000683511"/>
    </source>
</evidence>
<proteinExistence type="predicted"/>
<dbReference type="KEGG" id="rsin:B6N60_02290"/>
<dbReference type="AlphaFoldDB" id="A0A975T814"/>
<protein>
    <submittedName>
        <fullName evidence="1">Uncharacterized protein</fullName>
    </submittedName>
</protein>
<name>A0A975T814_9NOST</name>
<accession>A0A975T814</accession>
<sequence>MAFYLGNIIDAMPLRMIYNLLIGGKFTQLQLDFL</sequence>
<keyword evidence="2" id="KW-1185">Reference proteome</keyword>
<dbReference type="EMBL" id="CP021056">
    <property type="protein sequence ID" value="QXE23600.1"/>
    <property type="molecule type" value="Genomic_DNA"/>
</dbReference>
<dbReference type="Proteomes" id="UP000683511">
    <property type="component" value="Chromosome"/>
</dbReference>
<evidence type="ECO:0000313" key="1">
    <source>
        <dbReference type="EMBL" id="QXE23600.1"/>
    </source>
</evidence>
<organism evidence="1 2">
    <name type="scientific">Richelia sinica FACHB-800</name>
    <dbReference type="NCBI Taxonomy" id="1357546"/>
    <lineage>
        <taxon>Bacteria</taxon>
        <taxon>Bacillati</taxon>
        <taxon>Cyanobacteriota</taxon>
        <taxon>Cyanophyceae</taxon>
        <taxon>Nostocales</taxon>
        <taxon>Nostocaceae</taxon>
        <taxon>Richelia</taxon>
    </lineage>
</organism>
<gene>
    <name evidence="1" type="ORF">B6N60_02290</name>
</gene>